<feature type="repeat" description="PPR" evidence="2">
    <location>
        <begin position="146"/>
        <end position="182"/>
    </location>
</feature>
<dbReference type="NCBIfam" id="TIGR00756">
    <property type="entry name" value="PPR"/>
    <property type="match status" value="3"/>
</dbReference>
<sequence>KLHACIFSYGLQDNVFLGSKLLTSYAKFGFLAESRWVFDRIINCNLSLWSSIFVGYFRTGHHREVLWRYFNLKERNVGVDGAAITFCLKSCIELGSLDFGKGVHVDALKFGLGSDRYVGSSLIGLYSRYGDIEDASKVFDEVSERDVVVCTSMITAFAQIGDHRAYEAFGVVDRMLKEQLYPNRVTLVSLLQAAAQLGGIEEGRVVHGYATRRGIGCFDEVFETSLMDMYIKCGAPRMAACVFREMRIRTIGSWNAMIAGHLQIGQPLEALDLFYLMVREKVLPDLITLANVMLCCADLKYLLKGKIIHGYIVRSGIQLDVIIATALVDVYSKCNRLIQARKLFDGMETRDVILYNVMITGYLQNNVARDAVEIFIDMVETDIKPNLGSILSVLSALSDLKDIRQGRCVHGYALRLGFHSNNEISNQIIYMYAKGGSITYARRVFNWIDFKDLVTWTTMMTTAYGLHGRCLDALKLFNQMKTENIDPDAITFTSILSACSHSGLVEDGLRIFKSIGKQYSRIPCEEHYACMVDLLSRAGRLEEAYDLVKCPPTRQTASALGALLAACRLYKNTRLGEVVGRRLLDMEPENPSAYALVSNFYAEGGKWDEVARLRGMAKKRGLRRTPGYSLIEL</sequence>
<dbReference type="AlphaFoldDB" id="A0A1Q3C919"/>
<evidence type="ECO:0000313" key="3">
    <source>
        <dbReference type="EMBL" id="GAV76730.1"/>
    </source>
</evidence>
<dbReference type="PANTHER" id="PTHR47926">
    <property type="entry name" value="PENTATRICOPEPTIDE REPEAT-CONTAINING PROTEIN"/>
    <property type="match status" value="1"/>
</dbReference>
<feature type="repeat" description="PPR" evidence="2">
    <location>
        <begin position="452"/>
        <end position="487"/>
    </location>
</feature>
<dbReference type="PROSITE" id="PS51375">
    <property type="entry name" value="PPR"/>
    <property type="match status" value="4"/>
</dbReference>
<keyword evidence="1" id="KW-0677">Repeat</keyword>
<feature type="non-terminal residue" evidence="3">
    <location>
        <position position="633"/>
    </location>
</feature>
<dbReference type="Pfam" id="PF13041">
    <property type="entry name" value="PPR_2"/>
    <property type="match status" value="2"/>
</dbReference>
<comment type="caution">
    <text evidence="3">The sequence shown here is derived from an EMBL/GenBank/DDBJ whole genome shotgun (WGS) entry which is preliminary data.</text>
</comment>
<dbReference type="GO" id="GO:0003723">
    <property type="term" value="F:RNA binding"/>
    <property type="evidence" value="ECO:0007669"/>
    <property type="project" value="InterPro"/>
</dbReference>
<evidence type="ECO:0000256" key="2">
    <source>
        <dbReference type="PROSITE-ProRule" id="PRU00708"/>
    </source>
</evidence>
<dbReference type="OrthoDB" id="308440at2759"/>
<feature type="repeat" description="PPR" evidence="2">
    <location>
        <begin position="250"/>
        <end position="284"/>
    </location>
</feature>
<dbReference type="GO" id="GO:0009451">
    <property type="term" value="P:RNA modification"/>
    <property type="evidence" value="ECO:0007669"/>
    <property type="project" value="InterPro"/>
</dbReference>
<gene>
    <name evidence="3" type="ORF">CFOL_v3_20203</name>
</gene>
<protein>
    <submittedName>
        <fullName evidence="3">PPR domain-containing protein/PPR_2 domain-containing protein/PPR_3 domain-containing protein</fullName>
    </submittedName>
</protein>
<reference evidence="4" key="1">
    <citation type="submission" date="2016-04" db="EMBL/GenBank/DDBJ databases">
        <title>Cephalotus genome sequencing.</title>
        <authorList>
            <person name="Fukushima K."/>
            <person name="Hasebe M."/>
            <person name="Fang X."/>
        </authorList>
    </citation>
    <scope>NUCLEOTIDE SEQUENCE [LARGE SCALE GENOMIC DNA]</scope>
    <source>
        <strain evidence="4">cv. St1</strain>
    </source>
</reference>
<dbReference type="InterPro" id="IPR046960">
    <property type="entry name" value="PPR_At4g14850-like_plant"/>
</dbReference>
<proteinExistence type="predicted"/>
<dbReference type="PANTHER" id="PTHR47926:SF452">
    <property type="entry name" value="PENTATRICOPEPTIDE REPEAT-CONTAINING PROTEIN"/>
    <property type="match status" value="1"/>
</dbReference>
<evidence type="ECO:0000256" key="1">
    <source>
        <dbReference type="ARBA" id="ARBA00022737"/>
    </source>
</evidence>
<accession>A0A1Q3C919</accession>
<dbReference type="EMBL" id="BDDD01001520">
    <property type="protein sequence ID" value="GAV76730.1"/>
    <property type="molecule type" value="Genomic_DNA"/>
</dbReference>
<dbReference type="InterPro" id="IPR002885">
    <property type="entry name" value="PPR_rpt"/>
</dbReference>
<evidence type="ECO:0000313" key="4">
    <source>
        <dbReference type="Proteomes" id="UP000187406"/>
    </source>
</evidence>
<dbReference type="InterPro" id="IPR046848">
    <property type="entry name" value="E_motif"/>
</dbReference>
<dbReference type="Pfam" id="PF20431">
    <property type="entry name" value="E_motif"/>
    <property type="match status" value="1"/>
</dbReference>
<feature type="non-terminal residue" evidence="3">
    <location>
        <position position="1"/>
    </location>
</feature>
<dbReference type="Gene3D" id="1.25.40.10">
    <property type="entry name" value="Tetratricopeptide repeat domain"/>
    <property type="match status" value="5"/>
</dbReference>
<dbReference type="InParanoid" id="A0A1Q3C919"/>
<feature type="repeat" description="PPR" evidence="2">
    <location>
        <begin position="351"/>
        <end position="385"/>
    </location>
</feature>
<dbReference type="Pfam" id="PF01535">
    <property type="entry name" value="PPR"/>
    <property type="match status" value="3"/>
</dbReference>
<organism evidence="3 4">
    <name type="scientific">Cephalotus follicularis</name>
    <name type="common">Albany pitcher plant</name>
    <dbReference type="NCBI Taxonomy" id="3775"/>
    <lineage>
        <taxon>Eukaryota</taxon>
        <taxon>Viridiplantae</taxon>
        <taxon>Streptophyta</taxon>
        <taxon>Embryophyta</taxon>
        <taxon>Tracheophyta</taxon>
        <taxon>Spermatophyta</taxon>
        <taxon>Magnoliopsida</taxon>
        <taxon>eudicotyledons</taxon>
        <taxon>Gunneridae</taxon>
        <taxon>Pentapetalae</taxon>
        <taxon>rosids</taxon>
        <taxon>fabids</taxon>
        <taxon>Oxalidales</taxon>
        <taxon>Cephalotaceae</taxon>
        <taxon>Cephalotus</taxon>
    </lineage>
</organism>
<dbReference type="Proteomes" id="UP000187406">
    <property type="component" value="Unassembled WGS sequence"/>
</dbReference>
<name>A0A1Q3C919_CEPFO</name>
<dbReference type="FunFam" id="1.25.40.10:FF:000090">
    <property type="entry name" value="Pentatricopeptide repeat-containing protein, chloroplastic"/>
    <property type="match status" value="1"/>
</dbReference>
<dbReference type="Pfam" id="PF13812">
    <property type="entry name" value="PPR_3"/>
    <property type="match status" value="1"/>
</dbReference>
<dbReference type="FunFam" id="1.25.40.10:FF:000344">
    <property type="entry name" value="Pentatricopeptide repeat-containing protein"/>
    <property type="match status" value="1"/>
</dbReference>
<dbReference type="InterPro" id="IPR011990">
    <property type="entry name" value="TPR-like_helical_dom_sf"/>
</dbReference>
<keyword evidence="4" id="KW-1185">Reference proteome</keyword>